<accession>A0ABP0Z7N6</accession>
<protein>
    <submittedName>
        <fullName evidence="2">Uncharacterized protein</fullName>
    </submittedName>
</protein>
<feature type="region of interest" description="Disordered" evidence="1">
    <location>
        <begin position="1"/>
        <end position="34"/>
    </location>
</feature>
<evidence type="ECO:0000313" key="3">
    <source>
        <dbReference type="Proteomes" id="UP001642487"/>
    </source>
</evidence>
<evidence type="ECO:0000313" key="2">
    <source>
        <dbReference type="EMBL" id="CAK9328804.1"/>
    </source>
</evidence>
<evidence type="ECO:0000256" key="1">
    <source>
        <dbReference type="SAM" id="MobiDB-lite"/>
    </source>
</evidence>
<organism evidence="2 3">
    <name type="scientific">Citrullus colocynthis</name>
    <name type="common">colocynth</name>
    <dbReference type="NCBI Taxonomy" id="252529"/>
    <lineage>
        <taxon>Eukaryota</taxon>
        <taxon>Viridiplantae</taxon>
        <taxon>Streptophyta</taxon>
        <taxon>Embryophyta</taxon>
        <taxon>Tracheophyta</taxon>
        <taxon>Spermatophyta</taxon>
        <taxon>Magnoliopsida</taxon>
        <taxon>eudicotyledons</taxon>
        <taxon>Gunneridae</taxon>
        <taxon>Pentapetalae</taxon>
        <taxon>rosids</taxon>
        <taxon>fabids</taxon>
        <taxon>Cucurbitales</taxon>
        <taxon>Cucurbitaceae</taxon>
        <taxon>Benincaseae</taxon>
        <taxon>Citrullus</taxon>
    </lineage>
</organism>
<dbReference type="EMBL" id="OZ021743">
    <property type="protein sequence ID" value="CAK9328804.1"/>
    <property type="molecule type" value="Genomic_DNA"/>
</dbReference>
<reference evidence="2 3" key="1">
    <citation type="submission" date="2024-03" db="EMBL/GenBank/DDBJ databases">
        <authorList>
            <person name="Gkanogiannis A."/>
            <person name="Becerra Lopez-Lavalle L."/>
        </authorList>
    </citation>
    <scope>NUCLEOTIDE SEQUENCE [LARGE SCALE GENOMIC DNA]</scope>
</reference>
<gene>
    <name evidence="2" type="ORF">CITCOLO1_LOCUS21233</name>
</gene>
<sequence>MDSKISSRHHTRLISDSRHFRRETPEQSRRHRRTFPIPTYKMAQISEDQSILVLPSNFDRRRSDKGNSISVFWVGGPFSRRDLSHLDCVGIDWLNFPSRIVLLRLIEA</sequence>
<feature type="compositionally biased region" description="Basic and acidic residues" evidence="1">
    <location>
        <begin position="13"/>
        <end position="28"/>
    </location>
</feature>
<keyword evidence="3" id="KW-1185">Reference proteome</keyword>
<proteinExistence type="predicted"/>
<name>A0ABP0Z7N6_9ROSI</name>
<dbReference type="Proteomes" id="UP001642487">
    <property type="component" value="Chromosome 9"/>
</dbReference>
<feature type="compositionally biased region" description="Basic residues" evidence="1">
    <location>
        <begin position="1"/>
        <end position="12"/>
    </location>
</feature>